<sequence>MGSPVVIGTYLPFSLWPIAAVQLHQTGHSCIAQHFRRLKVGRKDEAAV</sequence>
<evidence type="ECO:0000313" key="1">
    <source>
        <dbReference type="EMBL" id="MDT0684160.1"/>
    </source>
</evidence>
<name>A0ABU3DKB2_9RHOB</name>
<proteinExistence type="predicted"/>
<organism evidence="1 2">
    <name type="scientific">Tropicimonas omnivorans</name>
    <dbReference type="NCBI Taxonomy" id="3075590"/>
    <lineage>
        <taxon>Bacteria</taxon>
        <taxon>Pseudomonadati</taxon>
        <taxon>Pseudomonadota</taxon>
        <taxon>Alphaproteobacteria</taxon>
        <taxon>Rhodobacterales</taxon>
        <taxon>Roseobacteraceae</taxon>
        <taxon>Tropicimonas</taxon>
    </lineage>
</organism>
<comment type="caution">
    <text evidence="1">The sequence shown here is derived from an EMBL/GenBank/DDBJ whole genome shotgun (WGS) entry which is preliminary data.</text>
</comment>
<dbReference type="RefSeq" id="WP_311693321.1">
    <property type="nucleotide sequence ID" value="NZ_JAVRHL010000003.1"/>
</dbReference>
<reference evidence="1 2" key="1">
    <citation type="submission" date="2023-09" db="EMBL/GenBank/DDBJ databases">
        <authorList>
            <person name="Rey-Velasco X."/>
        </authorList>
    </citation>
    <scope>NUCLEOTIDE SEQUENCE [LARGE SCALE GENOMIC DNA]</scope>
    <source>
        <strain evidence="1 2">F158</strain>
    </source>
</reference>
<protein>
    <submittedName>
        <fullName evidence="1">Uncharacterized protein</fullName>
    </submittedName>
</protein>
<evidence type="ECO:0000313" key="2">
    <source>
        <dbReference type="Proteomes" id="UP001265259"/>
    </source>
</evidence>
<gene>
    <name evidence="1" type="ORF">RM543_15855</name>
</gene>
<accession>A0ABU3DKB2</accession>
<dbReference type="Proteomes" id="UP001265259">
    <property type="component" value="Unassembled WGS sequence"/>
</dbReference>
<keyword evidence="2" id="KW-1185">Reference proteome</keyword>
<dbReference type="EMBL" id="JAVRHL010000003">
    <property type="protein sequence ID" value="MDT0684160.1"/>
    <property type="molecule type" value="Genomic_DNA"/>
</dbReference>